<gene>
    <name evidence="1" type="ORF">M413DRAFT_449390</name>
</gene>
<evidence type="ECO:0000313" key="1">
    <source>
        <dbReference type="EMBL" id="KIM36062.1"/>
    </source>
</evidence>
<protein>
    <submittedName>
        <fullName evidence="1">Uncharacterized protein</fullName>
    </submittedName>
</protein>
<name>A0A0C2Y4T6_HEBCY</name>
<dbReference type="EMBL" id="KN831809">
    <property type="protein sequence ID" value="KIM36062.1"/>
    <property type="molecule type" value="Genomic_DNA"/>
</dbReference>
<reference evidence="2" key="2">
    <citation type="submission" date="2015-01" db="EMBL/GenBank/DDBJ databases">
        <title>Evolutionary Origins and Diversification of the Mycorrhizal Mutualists.</title>
        <authorList>
            <consortium name="DOE Joint Genome Institute"/>
            <consortium name="Mycorrhizal Genomics Consortium"/>
            <person name="Kohler A."/>
            <person name="Kuo A."/>
            <person name="Nagy L.G."/>
            <person name="Floudas D."/>
            <person name="Copeland A."/>
            <person name="Barry K.W."/>
            <person name="Cichocki N."/>
            <person name="Veneault-Fourrey C."/>
            <person name="LaButti K."/>
            <person name="Lindquist E.A."/>
            <person name="Lipzen A."/>
            <person name="Lundell T."/>
            <person name="Morin E."/>
            <person name="Murat C."/>
            <person name="Riley R."/>
            <person name="Ohm R."/>
            <person name="Sun H."/>
            <person name="Tunlid A."/>
            <person name="Henrissat B."/>
            <person name="Grigoriev I.V."/>
            <person name="Hibbett D.S."/>
            <person name="Martin F."/>
        </authorList>
    </citation>
    <scope>NUCLEOTIDE SEQUENCE [LARGE SCALE GENOMIC DNA]</scope>
    <source>
        <strain evidence="2">h7</strain>
    </source>
</reference>
<keyword evidence="2" id="KW-1185">Reference proteome</keyword>
<organism evidence="1 2">
    <name type="scientific">Hebeloma cylindrosporum</name>
    <dbReference type="NCBI Taxonomy" id="76867"/>
    <lineage>
        <taxon>Eukaryota</taxon>
        <taxon>Fungi</taxon>
        <taxon>Dikarya</taxon>
        <taxon>Basidiomycota</taxon>
        <taxon>Agaricomycotina</taxon>
        <taxon>Agaricomycetes</taxon>
        <taxon>Agaricomycetidae</taxon>
        <taxon>Agaricales</taxon>
        <taxon>Agaricineae</taxon>
        <taxon>Hymenogastraceae</taxon>
        <taxon>Hebeloma</taxon>
    </lineage>
</organism>
<dbReference type="HOGENOM" id="CLU_2776209_0_0_1"/>
<accession>A0A0C2Y4T6</accession>
<reference evidence="1 2" key="1">
    <citation type="submission" date="2014-04" db="EMBL/GenBank/DDBJ databases">
        <authorList>
            <consortium name="DOE Joint Genome Institute"/>
            <person name="Kuo A."/>
            <person name="Gay G."/>
            <person name="Dore J."/>
            <person name="Kohler A."/>
            <person name="Nagy L.G."/>
            <person name="Floudas D."/>
            <person name="Copeland A."/>
            <person name="Barry K.W."/>
            <person name="Cichocki N."/>
            <person name="Veneault-Fourrey C."/>
            <person name="LaButti K."/>
            <person name="Lindquist E.A."/>
            <person name="Lipzen A."/>
            <person name="Lundell T."/>
            <person name="Morin E."/>
            <person name="Murat C."/>
            <person name="Sun H."/>
            <person name="Tunlid A."/>
            <person name="Henrissat B."/>
            <person name="Grigoriev I.V."/>
            <person name="Hibbett D.S."/>
            <person name="Martin F."/>
            <person name="Nordberg H.P."/>
            <person name="Cantor M.N."/>
            <person name="Hua S.X."/>
        </authorList>
    </citation>
    <scope>NUCLEOTIDE SEQUENCE [LARGE SCALE GENOMIC DNA]</scope>
    <source>
        <strain evidence="2">h7</strain>
    </source>
</reference>
<proteinExistence type="predicted"/>
<sequence length="69" mass="7654">MAAFLQPYLTLRPFYPSSSSWSFRAGISGSGFKHLRVPGSPEGHISGRNLMQGIGYCNLHLLMWPDASR</sequence>
<dbReference type="AlphaFoldDB" id="A0A0C2Y4T6"/>
<evidence type="ECO:0000313" key="2">
    <source>
        <dbReference type="Proteomes" id="UP000053424"/>
    </source>
</evidence>
<dbReference type="Proteomes" id="UP000053424">
    <property type="component" value="Unassembled WGS sequence"/>
</dbReference>